<dbReference type="EMBL" id="LKHV02000001">
    <property type="protein sequence ID" value="MCS5707960.1"/>
    <property type="molecule type" value="Genomic_DNA"/>
</dbReference>
<accession>A0A0Q9Y9Y1</accession>
<evidence type="ECO:0000313" key="2">
    <source>
        <dbReference type="EMBL" id="MCS5707960.1"/>
    </source>
</evidence>
<protein>
    <submittedName>
        <fullName evidence="1">Uncharacterized protein</fullName>
    </submittedName>
</protein>
<reference evidence="2" key="3">
    <citation type="submission" date="2021-06" db="EMBL/GenBank/DDBJ databases">
        <title>Genomic Description and Analysis of Intracellular Bacteria, Candidatus Berkiella cookevillensis and Candidatus Berkiella aquae.</title>
        <authorList>
            <person name="Kidane D.T."/>
            <person name="Mehari Y.T."/>
            <person name="Rice F.C."/>
            <person name="Arivett B.A."/>
            <person name="Farone A.L."/>
            <person name="Berk S.G."/>
            <person name="Farone M.B."/>
        </authorList>
    </citation>
    <scope>NUCLEOTIDE SEQUENCE</scope>
    <source>
        <strain evidence="2">CC99</strain>
    </source>
</reference>
<organism evidence="1">
    <name type="scientific">Candidatus Berkiella cookevillensis</name>
    <dbReference type="NCBI Taxonomy" id="437022"/>
    <lineage>
        <taxon>Bacteria</taxon>
        <taxon>Pseudomonadati</taxon>
        <taxon>Pseudomonadota</taxon>
        <taxon>Gammaproteobacteria</taxon>
        <taxon>Candidatus Berkiellales</taxon>
        <taxon>Candidatus Berkiellaceae</taxon>
        <taxon>Candidatus Berkiella</taxon>
    </lineage>
</organism>
<comment type="caution">
    <text evidence="1">The sequence shown here is derived from an EMBL/GenBank/DDBJ whole genome shotgun (WGS) entry which is preliminary data.</text>
</comment>
<reference evidence="2" key="2">
    <citation type="journal article" date="2016" name="Genome Announc.">
        <title>Draft Genome Sequences of Two Novel Amoeba-Resistant Intranuclear Bacteria, 'Candidatus Berkiella cookevillensis' and 'Candidatus Berkiella aquae'.</title>
        <authorList>
            <person name="Mehari Y.T."/>
            <person name="Arivett B.A."/>
            <person name="Farone A.L."/>
            <person name="Gunderson J.H."/>
            <person name="Farone M.B."/>
        </authorList>
    </citation>
    <scope>NUCLEOTIDE SEQUENCE</scope>
    <source>
        <strain evidence="2">CC99</strain>
    </source>
</reference>
<dbReference type="AlphaFoldDB" id="A0A0Q9Y9Y1"/>
<name>A0A0Q9Y9Y1_9GAMM</name>
<dbReference type="STRING" id="437022.CC99x_02287"/>
<reference evidence="1" key="1">
    <citation type="submission" date="2015-09" db="EMBL/GenBank/DDBJ databases">
        <title>Draft Genome Sequences of Two Novel Amoeba-resistant Intranuclear Bacteria, Candidatus Berkiella cookevillensis and Candidatus Berkiella aquae.</title>
        <authorList>
            <person name="Mehari Y.T."/>
            <person name="Arivett B.A."/>
            <person name="Farone A.L."/>
            <person name="Gunderson J.H."/>
            <person name="Farone M.B."/>
        </authorList>
    </citation>
    <scope>NUCLEOTIDE SEQUENCE [LARGE SCALE GENOMIC DNA]</scope>
    <source>
        <strain evidence="1">CC99</strain>
    </source>
</reference>
<dbReference type="PATRIC" id="fig|1590042.3.peg.2340"/>
<dbReference type="RefSeq" id="WP_057625382.1">
    <property type="nucleotide sequence ID" value="NZ_LKHV02000001.1"/>
</dbReference>
<dbReference type="Proteomes" id="UP000051494">
    <property type="component" value="Unassembled WGS sequence"/>
</dbReference>
<proteinExistence type="predicted"/>
<dbReference type="EMBL" id="LKHV01000015">
    <property type="protein sequence ID" value="KRG17542.1"/>
    <property type="molecule type" value="Genomic_DNA"/>
</dbReference>
<evidence type="ECO:0000313" key="3">
    <source>
        <dbReference type="Proteomes" id="UP000051494"/>
    </source>
</evidence>
<keyword evidence="3" id="KW-1185">Reference proteome</keyword>
<evidence type="ECO:0000313" key="1">
    <source>
        <dbReference type="EMBL" id="KRG17542.1"/>
    </source>
</evidence>
<gene>
    <name evidence="2" type="ORF">CC99x_003485</name>
    <name evidence="1" type="ORF">CC99x_02287</name>
</gene>
<sequence>MKNNKSKILKLLNKELAVSGFDLDNFVAKHFSEKNLTVLESELIKKVSGGRHEKVNADGSKDTTFIKAGPVTY</sequence>